<keyword evidence="6 7" id="KW-0413">Isomerase</keyword>
<evidence type="ECO:0000256" key="5">
    <source>
        <dbReference type="ARBA" id="ARBA00020555"/>
    </source>
</evidence>
<proteinExistence type="inferred from homology"/>
<comment type="similarity">
    <text evidence="3">Belongs to the metallo-dependent hydrolases superfamily. Uronate isomerase family.</text>
</comment>
<dbReference type="NCBIfam" id="NF002794">
    <property type="entry name" value="PRK02925.1"/>
    <property type="match status" value="1"/>
</dbReference>
<evidence type="ECO:0000256" key="1">
    <source>
        <dbReference type="ARBA" id="ARBA00001165"/>
    </source>
</evidence>
<dbReference type="InterPro" id="IPR003766">
    <property type="entry name" value="Uronate_isomerase"/>
</dbReference>
<dbReference type="EC" id="5.3.1.12" evidence="4"/>
<evidence type="ECO:0000256" key="6">
    <source>
        <dbReference type="ARBA" id="ARBA00023235"/>
    </source>
</evidence>
<sequence length="474" mass="52350">MSTMLQNDPDRLFPVDQASRPIARELYESVAKLPIISPHGHVDPRLLHDDEAFPNPAELFVRYDHYVTRLLHAAGIPLTTLGIPDTSGAVPTGEPRDAWRALCSNWRLYAGTASGYWLSNIFAEQFGITEEPNASNADALFDRISEQLATPAFRPRALFAQFGIDVLATTDDPLDDLAIHDALAADPTFSGRVIPTFRPDAYINPRTTDWAGRVERLAAWSGSAPSDYRGYIEGLEGRRHYFVEHGAVSADHGVLQPLTVELDTAEAESLFAAALRGTLSDADAARFEAHMLFQMARMSTEDGLVMTVHAGVHRNHSADTFHRFGPDTGHDIPVATQWVEPLRPLLNAFGMVEDFHLVLFSVDETTYSREIAPLAGFYPSVYIGAPWWFLDAPDAVLRFRAAVTETAGFSRGSGFIDDTRAFLSIPARHDMSRRLDAAFLARLVAEGRLGVDAAHDILVDLVSTQPKKVFKLDR</sequence>
<evidence type="ECO:0000256" key="2">
    <source>
        <dbReference type="ARBA" id="ARBA00004892"/>
    </source>
</evidence>
<gene>
    <name evidence="7" type="ORF">FHW23_000260</name>
</gene>
<dbReference type="InterPro" id="IPR032466">
    <property type="entry name" value="Metal_Hydrolase"/>
</dbReference>
<dbReference type="Proteomes" id="UP000590225">
    <property type="component" value="Unassembled WGS sequence"/>
</dbReference>
<dbReference type="GO" id="GO:0042840">
    <property type="term" value="P:D-glucuronate catabolic process"/>
    <property type="evidence" value="ECO:0007669"/>
    <property type="project" value="TreeGrafter"/>
</dbReference>
<dbReference type="EMBL" id="JACGXP010000001">
    <property type="protein sequence ID" value="MBA8989028.1"/>
    <property type="molecule type" value="Genomic_DNA"/>
</dbReference>
<dbReference type="AlphaFoldDB" id="A0AAW3T462"/>
<comment type="pathway">
    <text evidence="2">Carbohydrate metabolism; pentose and glucuronate interconversion.</text>
</comment>
<dbReference type="PANTHER" id="PTHR30068">
    <property type="entry name" value="URONATE ISOMERASE"/>
    <property type="match status" value="1"/>
</dbReference>
<dbReference type="PANTHER" id="PTHR30068:SF4">
    <property type="entry name" value="URONATE ISOMERASE"/>
    <property type="match status" value="1"/>
</dbReference>
<protein>
    <recommendedName>
        <fullName evidence="5">Uronate isomerase</fullName>
        <ecNumber evidence="4">5.3.1.12</ecNumber>
    </recommendedName>
</protein>
<reference evidence="7 8" key="1">
    <citation type="submission" date="2020-07" db="EMBL/GenBank/DDBJ databases">
        <title>Above-ground endophytic microbial communities from plants in different locations in the United States.</title>
        <authorList>
            <person name="Frank C."/>
        </authorList>
    </citation>
    <scope>NUCLEOTIDE SEQUENCE [LARGE SCALE GENOMIC DNA]</scope>
    <source>
        <strain evidence="7 8">WPL5_2</strain>
    </source>
</reference>
<comment type="catalytic activity">
    <reaction evidence="1">
        <text>D-glucuronate = D-fructuronate</text>
        <dbReference type="Rhea" id="RHEA:13049"/>
        <dbReference type="ChEBI" id="CHEBI:58720"/>
        <dbReference type="ChEBI" id="CHEBI:59863"/>
        <dbReference type="EC" id="5.3.1.12"/>
    </reaction>
</comment>
<evidence type="ECO:0000313" key="7">
    <source>
        <dbReference type="EMBL" id="MBA8989028.1"/>
    </source>
</evidence>
<dbReference type="Gene3D" id="3.20.20.140">
    <property type="entry name" value="Metal-dependent hydrolases"/>
    <property type="match status" value="1"/>
</dbReference>
<dbReference type="GO" id="GO:0019698">
    <property type="term" value="P:D-galacturonate catabolic process"/>
    <property type="evidence" value="ECO:0007669"/>
    <property type="project" value="TreeGrafter"/>
</dbReference>
<comment type="caution">
    <text evidence="7">The sequence shown here is derived from an EMBL/GenBank/DDBJ whole genome shotgun (WGS) entry which is preliminary data.</text>
</comment>
<dbReference type="Pfam" id="PF02614">
    <property type="entry name" value="UxaC"/>
    <property type="match status" value="1"/>
</dbReference>
<organism evidence="7 8">
    <name type="scientific">Curtobacterium pusillum</name>
    <dbReference type="NCBI Taxonomy" id="69373"/>
    <lineage>
        <taxon>Bacteria</taxon>
        <taxon>Bacillati</taxon>
        <taxon>Actinomycetota</taxon>
        <taxon>Actinomycetes</taxon>
        <taxon>Micrococcales</taxon>
        <taxon>Microbacteriaceae</taxon>
        <taxon>Curtobacterium</taxon>
    </lineage>
</organism>
<dbReference type="GO" id="GO:0008880">
    <property type="term" value="F:glucuronate isomerase activity"/>
    <property type="evidence" value="ECO:0007669"/>
    <property type="project" value="UniProtKB-EC"/>
</dbReference>
<evidence type="ECO:0000256" key="4">
    <source>
        <dbReference type="ARBA" id="ARBA00012546"/>
    </source>
</evidence>
<evidence type="ECO:0000313" key="8">
    <source>
        <dbReference type="Proteomes" id="UP000590225"/>
    </source>
</evidence>
<accession>A0AAW3T462</accession>
<dbReference type="Gene3D" id="1.10.2020.10">
    <property type="entry name" value="uronate isomerase, domain 2, chain A"/>
    <property type="match status" value="1"/>
</dbReference>
<dbReference type="RefSeq" id="WP_420838817.1">
    <property type="nucleotide sequence ID" value="NZ_JACGXP010000001.1"/>
</dbReference>
<dbReference type="SUPFAM" id="SSF51556">
    <property type="entry name" value="Metallo-dependent hydrolases"/>
    <property type="match status" value="1"/>
</dbReference>
<evidence type="ECO:0000256" key="3">
    <source>
        <dbReference type="ARBA" id="ARBA00008397"/>
    </source>
</evidence>
<name>A0AAW3T462_9MICO</name>